<name>A0AC61RMZ3_9FIRM</name>
<protein>
    <submittedName>
        <fullName evidence="1">Uncharacterized protein</fullName>
    </submittedName>
</protein>
<organism evidence="1 2">
    <name type="scientific">Petralouisia muris</name>
    <dbReference type="NCBI Taxonomy" id="3032872"/>
    <lineage>
        <taxon>Bacteria</taxon>
        <taxon>Bacillati</taxon>
        <taxon>Bacillota</taxon>
        <taxon>Clostridia</taxon>
        <taxon>Lachnospirales</taxon>
        <taxon>Lachnospiraceae</taxon>
        <taxon>Petralouisia</taxon>
    </lineage>
</organism>
<dbReference type="EMBL" id="SRYA01000108">
    <property type="protein sequence ID" value="TGY87745.1"/>
    <property type="molecule type" value="Genomic_DNA"/>
</dbReference>
<dbReference type="Proteomes" id="UP000304953">
    <property type="component" value="Unassembled WGS sequence"/>
</dbReference>
<keyword evidence="2" id="KW-1185">Reference proteome</keyword>
<reference evidence="1" key="1">
    <citation type="submission" date="2019-04" db="EMBL/GenBank/DDBJ databases">
        <title>Microbes associate with the intestines of laboratory mice.</title>
        <authorList>
            <person name="Navarre W."/>
            <person name="Wong E."/>
            <person name="Huang K."/>
            <person name="Tropini C."/>
            <person name="Ng K."/>
            <person name="Yu B."/>
        </authorList>
    </citation>
    <scope>NUCLEOTIDE SEQUENCE</scope>
    <source>
        <strain evidence="1">NM01_1-7b</strain>
    </source>
</reference>
<comment type="caution">
    <text evidence="1">The sequence shown here is derived from an EMBL/GenBank/DDBJ whole genome shotgun (WGS) entry which is preliminary data.</text>
</comment>
<gene>
    <name evidence="1" type="ORF">E5329_26330</name>
</gene>
<sequence>MISIEMDYLKEKVESRLREEHQNRNRREDLYELDQQISGLHSTFELINSAQEKELRRPVKEAMAKLDNCMTIKS</sequence>
<accession>A0AC61RMZ3</accession>
<proteinExistence type="predicted"/>
<evidence type="ECO:0000313" key="1">
    <source>
        <dbReference type="EMBL" id="TGY87745.1"/>
    </source>
</evidence>
<evidence type="ECO:0000313" key="2">
    <source>
        <dbReference type="Proteomes" id="UP000304953"/>
    </source>
</evidence>